<dbReference type="InterPro" id="IPR052356">
    <property type="entry name" value="Thiol_S-MT"/>
</dbReference>
<evidence type="ECO:0000313" key="2">
    <source>
        <dbReference type="EMBL" id="GAQ81467.1"/>
    </source>
</evidence>
<dbReference type="EMBL" id="DF237030">
    <property type="protein sequence ID" value="GAQ81467.1"/>
    <property type="molecule type" value="Genomic_DNA"/>
</dbReference>
<dbReference type="GO" id="GO:0008168">
    <property type="term" value="F:methyltransferase activity"/>
    <property type="evidence" value="ECO:0000318"/>
    <property type="project" value="GO_Central"/>
</dbReference>
<protein>
    <submittedName>
        <fullName evidence="2">S-adenosyl-L-methionine dependent methyltransferases</fullName>
    </submittedName>
</protein>
<dbReference type="Pfam" id="PF08241">
    <property type="entry name" value="Methyltransf_11"/>
    <property type="match status" value="1"/>
</dbReference>
<evidence type="ECO:0000313" key="3">
    <source>
        <dbReference type="Proteomes" id="UP000054558"/>
    </source>
</evidence>
<dbReference type="SUPFAM" id="SSF53335">
    <property type="entry name" value="S-adenosyl-L-methionine-dependent methyltransferases"/>
    <property type="match status" value="1"/>
</dbReference>
<keyword evidence="2" id="KW-0808">Transferase</keyword>
<accession>A0A1Y1HY52</accession>
<feature type="domain" description="Methyltransferase type 11" evidence="1">
    <location>
        <begin position="230"/>
        <end position="330"/>
    </location>
</feature>
<dbReference type="GO" id="GO:0008757">
    <property type="term" value="F:S-adenosylmethionine-dependent methyltransferase activity"/>
    <property type="evidence" value="ECO:0007669"/>
    <property type="project" value="InterPro"/>
</dbReference>
<dbReference type="InterPro" id="IPR013216">
    <property type="entry name" value="Methyltransf_11"/>
</dbReference>
<dbReference type="InterPro" id="IPR029063">
    <property type="entry name" value="SAM-dependent_MTases_sf"/>
</dbReference>
<dbReference type="PANTHER" id="PTHR45036">
    <property type="entry name" value="METHYLTRANSFERASE LIKE 7B"/>
    <property type="match status" value="1"/>
</dbReference>
<dbReference type="OrthoDB" id="416496at2759"/>
<name>A0A1Y1HY52_KLENI</name>
<gene>
    <name evidence="2" type="ORF">KFL_000810080</name>
</gene>
<dbReference type="CDD" id="cd02440">
    <property type="entry name" value="AdoMet_MTases"/>
    <property type="match status" value="1"/>
</dbReference>
<dbReference type="PANTHER" id="PTHR45036:SF1">
    <property type="entry name" value="METHYLTRANSFERASE LIKE 7A"/>
    <property type="match status" value="1"/>
</dbReference>
<dbReference type="AlphaFoldDB" id="A0A1Y1HY52"/>
<reference evidence="2 3" key="1">
    <citation type="journal article" date="2014" name="Nat. Commun.">
        <title>Klebsormidium flaccidum genome reveals primary factors for plant terrestrial adaptation.</title>
        <authorList>
            <person name="Hori K."/>
            <person name="Maruyama F."/>
            <person name="Fujisawa T."/>
            <person name="Togashi T."/>
            <person name="Yamamoto N."/>
            <person name="Seo M."/>
            <person name="Sato S."/>
            <person name="Yamada T."/>
            <person name="Mori H."/>
            <person name="Tajima N."/>
            <person name="Moriyama T."/>
            <person name="Ikeuchi M."/>
            <person name="Watanabe M."/>
            <person name="Wada H."/>
            <person name="Kobayashi K."/>
            <person name="Saito M."/>
            <person name="Masuda T."/>
            <person name="Sasaki-Sekimoto Y."/>
            <person name="Mashiguchi K."/>
            <person name="Awai K."/>
            <person name="Shimojima M."/>
            <person name="Masuda S."/>
            <person name="Iwai M."/>
            <person name="Nobusawa T."/>
            <person name="Narise T."/>
            <person name="Kondo S."/>
            <person name="Saito H."/>
            <person name="Sato R."/>
            <person name="Murakawa M."/>
            <person name="Ihara Y."/>
            <person name="Oshima-Yamada Y."/>
            <person name="Ohtaka K."/>
            <person name="Satoh M."/>
            <person name="Sonobe K."/>
            <person name="Ishii M."/>
            <person name="Ohtani R."/>
            <person name="Kanamori-Sato M."/>
            <person name="Honoki R."/>
            <person name="Miyazaki D."/>
            <person name="Mochizuki H."/>
            <person name="Umetsu J."/>
            <person name="Higashi K."/>
            <person name="Shibata D."/>
            <person name="Kamiya Y."/>
            <person name="Sato N."/>
            <person name="Nakamura Y."/>
            <person name="Tabata S."/>
            <person name="Ida S."/>
            <person name="Kurokawa K."/>
            <person name="Ohta H."/>
        </authorList>
    </citation>
    <scope>NUCLEOTIDE SEQUENCE [LARGE SCALE GENOMIC DNA]</scope>
    <source>
        <strain evidence="2 3">NIES-2285</strain>
    </source>
</reference>
<dbReference type="GO" id="GO:0032259">
    <property type="term" value="P:methylation"/>
    <property type="evidence" value="ECO:0007669"/>
    <property type="project" value="UniProtKB-KW"/>
</dbReference>
<dbReference type="STRING" id="105231.A0A1Y1HY52"/>
<sequence>MAGKKGKCGTFIGTSGAAGPGSGAHLCSFRGYSGDIVHNLNSLRAQVERMESLMAARASATSFSPAVQSPAIQRPARPSAFVIPVDKNGKLKRAHLDSWQHDLVTKSQPLHVQTKQHMTAFSTQAAEKSVSRAKGPRAACPCCGRRAALLGGAAGLLLPNQGLAQEAAAAAATQPPGALRQWYEEFFAFGLAKGGAIYEPKVRPYKDAVFHQLQDNLAESKAADSTLEVLEIGVGPAPNLHYWADWPGRVHVTGVDRNSSMEPYAQENAHQPGLDRLAFDFSLGSAADLPVPSTSVDVVVGTLILCSVDDVARSLLEVRRVLRPGGKYLFIEHVAAPDGTALRQLQNTLNPLQQALADGCHLNRDTLQAVRRTGFASVDASSINIDGLSLLAPHIVGIATA</sequence>
<evidence type="ECO:0000259" key="1">
    <source>
        <dbReference type="Pfam" id="PF08241"/>
    </source>
</evidence>
<dbReference type="OMA" id="PLWYYFG"/>
<dbReference type="Proteomes" id="UP000054558">
    <property type="component" value="Unassembled WGS sequence"/>
</dbReference>
<keyword evidence="2" id="KW-0489">Methyltransferase</keyword>
<keyword evidence="3" id="KW-1185">Reference proteome</keyword>
<dbReference type="Gene3D" id="3.40.50.150">
    <property type="entry name" value="Vaccinia Virus protein VP39"/>
    <property type="match status" value="1"/>
</dbReference>
<organism evidence="2 3">
    <name type="scientific">Klebsormidium nitens</name>
    <name type="common">Green alga</name>
    <name type="synonym">Ulothrix nitens</name>
    <dbReference type="NCBI Taxonomy" id="105231"/>
    <lineage>
        <taxon>Eukaryota</taxon>
        <taxon>Viridiplantae</taxon>
        <taxon>Streptophyta</taxon>
        <taxon>Klebsormidiophyceae</taxon>
        <taxon>Klebsormidiales</taxon>
        <taxon>Klebsormidiaceae</taxon>
        <taxon>Klebsormidium</taxon>
    </lineage>
</organism>
<proteinExistence type="predicted"/>